<name>A0A5N0EGA9_9NOCA</name>
<sequence>MPRPTAVQGSSDFDRRRLRRLHRNRRKHNLVETPFYLAIKWHTIDVIASFAPFPDTFFQNCQFDFLCATPEKTSYPLQGRSPRRRNGEIMSLDATPVTLGKEPGTAQPAGRTGTALAIIVVVQLMLTIDLMIVTVALPSIGRDLGYSENGLAWVVNAYGLALGGLMLLGGRLGDTFGRRRIFLGGIVLFTVASLVGGFAMTGWWFLACRGLQGVGAALVMPNCLALILSLFPAGPERTKAIATSAAASSSGAVVGLLLGGVLSTGLSWRWVMFVNVPVGIAVFVLAPLYIREQARIRGKFDIAGALTSALGVALLVYGLSHAGESGWSTVSVWLPILVGAALFVAFTMVERQAAQPIMPLSLFRDRNRVTAYISAVLVTGTMIGQAFFLTMYLQGPLGFSALLTGFAFLTTGFALVISSTLVIGLMQKIGERWMTFLGALLLVAGNLWLTTLSLDSGYWGTIFGPLALTGVGMAATLIPATEMAGAGVESDNYGSASSTYNTMLQLGGPLVLAILVTVLTSAAKGITVPADVPADQADHYVLTASMAPGFMTATILAIGVAVTSLFIRRSTPAAVPVPA</sequence>
<feature type="transmembrane region" description="Helical" evidence="7">
    <location>
        <begin position="150"/>
        <end position="169"/>
    </location>
</feature>
<feature type="transmembrane region" description="Helical" evidence="7">
    <location>
        <begin position="399"/>
        <end position="426"/>
    </location>
</feature>
<evidence type="ECO:0000313" key="10">
    <source>
        <dbReference type="Proteomes" id="UP000323876"/>
    </source>
</evidence>
<dbReference type="InterPro" id="IPR036259">
    <property type="entry name" value="MFS_trans_sf"/>
</dbReference>
<feature type="transmembrane region" description="Helical" evidence="7">
    <location>
        <begin position="369"/>
        <end position="393"/>
    </location>
</feature>
<evidence type="ECO:0000256" key="4">
    <source>
        <dbReference type="ARBA" id="ARBA00022692"/>
    </source>
</evidence>
<accession>A0A5N0EGA9</accession>
<feature type="transmembrane region" description="Helical" evidence="7">
    <location>
        <begin position="332"/>
        <end position="349"/>
    </location>
</feature>
<dbReference type="PANTHER" id="PTHR42718">
    <property type="entry name" value="MAJOR FACILITATOR SUPERFAMILY MULTIDRUG TRANSPORTER MFSC"/>
    <property type="match status" value="1"/>
</dbReference>
<reference evidence="9 10" key="1">
    <citation type="submission" date="2019-09" db="EMBL/GenBank/DDBJ databases">
        <authorList>
            <person name="Wang X."/>
        </authorList>
    </citation>
    <scope>NUCLEOTIDE SEQUENCE [LARGE SCALE GENOMIC DNA]</scope>
    <source>
        <strain evidence="9 10">CICC 11023</strain>
    </source>
</reference>
<feature type="transmembrane region" description="Helical" evidence="7">
    <location>
        <begin position="115"/>
        <end position="138"/>
    </location>
</feature>
<keyword evidence="2" id="KW-0813">Transport</keyword>
<comment type="caution">
    <text evidence="9">The sequence shown here is derived from an EMBL/GenBank/DDBJ whole genome shotgun (WGS) entry which is preliminary data.</text>
</comment>
<dbReference type="Pfam" id="PF07690">
    <property type="entry name" value="MFS_1"/>
    <property type="match status" value="1"/>
</dbReference>
<feature type="transmembrane region" description="Helical" evidence="7">
    <location>
        <begin position="499"/>
        <end position="520"/>
    </location>
</feature>
<keyword evidence="4 7" id="KW-0812">Transmembrane</keyword>
<evidence type="ECO:0000256" key="7">
    <source>
        <dbReference type="SAM" id="Phobius"/>
    </source>
</evidence>
<evidence type="ECO:0000256" key="1">
    <source>
        <dbReference type="ARBA" id="ARBA00004651"/>
    </source>
</evidence>
<evidence type="ECO:0000256" key="2">
    <source>
        <dbReference type="ARBA" id="ARBA00022448"/>
    </source>
</evidence>
<proteinExistence type="predicted"/>
<feature type="transmembrane region" description="Helical" evidence="7">
    <location>
        <begin position="268"/>
        <end position="290"/>
    </location>
</feature>
<dbReference type="GO" id="GO:0005886">
    <property type="term" value="C:plasma membrane"/>
    <property type="evidence" value="ECO:0007669"/>
    <property type="project" value="UniProtKB-SubCell"/>
</dbReference>
<dbReference type="CDD" id="cd17321">
    <property type="entry name" value="MFS_MMR_MDR_like"/>
    <property type="match status" value="1"/>
</dbReference>
<keyword evidence="10" id="KW-1185">Reference proteome</keyword>
<dbReference type="InterPro" id="IPR020846">
    <property type="entry name" value="MFS_dom"/>
</dbReference>
<evidence type="ECO:0000256" key="6">
    <source>
        <dbReference type="ARBA" id="ARBA00023136"/>
    </source>
</evidence>
<feature type="domain" description="Major facilitator superfamily (MFS) profile" evidence="8">
    <location>
        <begin position="115"/>
        <end position="571"/>
    </location>
</feature>
<evidence type="ECO:0000259" key="8">
    <source>
        <dbReference type="PROSITE" id="PS50850"/>
    </source>
</evidence>
<dbReference type="OrthoDB" id="3218494at2"/>
<feature type="transmembrane region" description="Helical" evidence="7">
    <location>
        <begin position="540"/>
        <end position="567"/>
    </location>
</feature>
<feature type="transmembrane region" description="Helical" evidence="7">
    <location>
        <begin position="211"/>
        <end position="233"/>
    </location>
</feature>
<evidence type="ECO:0000256" key="5">
    <source>
        <dbReference type="ARBA" id="ARBA00022989"/>
    </source>
</evidence>
<protein>
    <submittedName>
        <fullName evidence="9">MFS transporter</fullName>
    </submittedName>
</protein>
<feature type="transmembrane region" description="Helical" evidence="7">
    <location>
        <begin position="433"/>
        <end position="451"/>
    </location>
</feature>
<keyword evidence="5 7" id="KW-1133">Transmembrane helix</keyword>
<dbReference type="Gene3D" id="1.20.1250.20">
    <property type="entry name" value="MFS general substrate transporter like domains"/>
    <property type="match status" value="1"/>
</dbReference>
<organism evidence="9 10">
    <name type="scientific">Nocardia colli</name>
    <dbReference type="NCBI Taxonomy" id="2545717"/>
    <lineage>
        <taxon>Bacteria</taxon>
        <taxon>Bacillati</taxon>
        <taxon>Actinomycetota</taxon>
        <taxon>Actinomycetes</taxon>
        <taxon>Mycobacteriales</taxon>
        <taxon>Nocardiaceae</taxon>
        <taxon>Nocardia</taxon>
    </lineage>
</organism>
<evidence type="ECO:0000313" key="9">
    <source>
        <dbReference type="EMBL" id="KAA8887619.1"/>
    </source>
</evidence>
<keyword evidence="3" id="KW-1003">Cell membrane</keyword>
<keyword evidence="6 7" id="KW-0472">Membrane</keyword>
<dbReference type="EMBL" id="VXLC01000006">
    <property type="protein sequence ID" value="KAA8887619.1"/>
    <property type="molecule type" value="Genomic_DNA"/>
</dbReference>
<feature type="transmembrane region" description="Helical" evidence="7">
    <location>
        <begin position="181"/>
        <end position="205"/>
    </location>
</feature>
<feature type="transmembrane region" description="Helical" evidence="7">
    <location>
        <begin position="240"/>
        <end position="262"/>
    </location>
</feature>
<dbReference type="SUPFAM" id="SSF103473">
    <property type="entry name" value="MFS general substrate transporter"/>
    <property type="match status" value="1"/>
</dbReference>
<dbReference type="AlphaFoldDB" id="A0A5N0EGA9"/>
<evidence type="ECO:0000256" key="3">
    <source>
        <dbReference type="ARBA" id="ARBA00022475"/>
    </source>
</evidence>
<dbReference type="GO" id="GO:0022857">
    <property type="term" value="F:transmembrane transporter activity"/>
    <property type="evidence" value="ECO:0007669"/>
    <property type="project" value="InterPro"/>
</dbReference>
<feature type="transmembrane region" description="Helical" evidence="7">
    <location>
        <begin position="457"/>
        <end position="478"/>
    </location>
</feature>
<dbReference type="InterPro" id="IPR011701">
    <property type="entry name" value="MFS"/>
</dbReference>
<dbReference type="Proteomes" id="UP000323876">
    <property type="component" value="Unassembled WGS sequence"/>
</dbReference>
<dbReference type="Gene3D" id="1.20.1720.10">
    <property type="entry name" value="Multidrug resistance protein D"/>
    <property type="match status" value="1"/>
</dbReference>
<dbReference type="PROSITE" id="PS50850">
    <property type="entry name" value="MFS"/>
    <property type="match status" value="1"/>
</dbReference>
<comment type="subcellular location">
    <subcellularLocation>
        <location evidence="1">Cell membrane</location>
        <topology evidence="1">Multi-pass membrane protein</topology>
    </subcellularLocation>
</comment>
<gene>
    <name evidence="9" type="ORF">F3087_18345</name>
</gene>
<dbReference type="PANTHER" id="PTHR42718:SF46">
    <property type="entry name" value="BLR6921 PROTEIN"/>
    <property type="match status" value="1"/>
</dbReference>
<feature type="transmembrane region" description="Helical" evidence="7">
    <location>
        <begin position="302"/>
        <end position="320"/>
    </location>
</feature>